<dbReference type="AlphaFoldDB" id="A0A4Q0VQG7"/>
<keyword evidence="1" id="KW-0732">Signal</keyword>
<accession>A0A4Q0VQG7</accession>
<evidence type="ECO:0000256" key="1">
    <source>
        <dbReference type="SAM" id="SignalP"/>
    </source>
</evidence>
<evidence type="ECO:0000313" key="3">
    <source>
        <dbReference type="Proteomes" id="UP000290649"/>
    </source>
</evidence>
<dbReference type="PROSITE" id="PS51257">
    <property type="entry name" value="PROKAR_LIPOPROTEIN"/>
    <property type="match status" value="1"/>
</dbReference>
<sequence>MKKHVLFVSLLSGLLLSSGCTYENIPSSKGAVGNEAFELVVSPFQLDRTKIAKELSLDEGFEDPEYPGSTIFINDDKMLIVNEDNHFYFLKRNTCGEEKLVKSEKEYREQADQLMTIFPFGNDVTYESLFKQRRVADTMFGLFFPFGPNATTIGYTYRYGQYIDGIRVHGSQIEVEYGESGICKFDGFWLSVEERQSVGAISKPPVKATSSNARLVYVPKNLDLEQQISLYGPYGGVTKFNQLNFEDTKTITLVPVWLIDYVYYDAVTGERLGEVGLEFR</sequence>
<dbReference type="OrthoDB" id="2473368at2"/>
<dbReference type="RefSeq" id="WP_129080577.1">
    <property type="nucleotide sequence ID" value="NZ_QOUX01000047.1"/>
</dbReference>
<keyword evidence="3" id="KW-1185">Reference proteome</keyword>
<comment type="caution">
    <text evidence="2">The sequence shown here is derived from an EMBL/GenBank/DDBJ whole genome shotgun (WGS) entry which is preliminary data.</text>
</comment>
<dbReference type="EMBL" id="QOUX01000047">
    <property type="protein sequence ID" value="RXI96605.1"/>
    <property type="molecule type" value="Genomic_DNA"/>
</dbReference>
<name>A0A4Q0VQG7_9BACI</name>
<protein>
    <submittedName>
        <fullName evidence="2">Uncharacterized protein</fullName>
    </submittedName>
</protein>
<dbReference type="Proteomes" id="UP000290649">
    <property type="component" value="Unassembled WGS sequence"/>
</dbReference>
<evidence type="ECO:0000313" key="2">
    <source>
        <dbReference type="EMBL" id="RXI96605.1"/>
    </source>
</evidence>
<proteinExistence type="predicted"/>
<feature type="chain" id="PRO_5039554373" evidence="1">
    <location>
        <begin position="24"/>
        <end position="280"/>
    </location>
</feature>
<feature type="signal peptide" evidence="1">
    <location>
        <begin position="1"/>
        <end position="23"/>
    </location>
</feature>
<reference evidence="2 3" key="1">
    <citation type="journal article" date="2019" name="Int. J. Syst. Evol. Microbiol.">
        <title>Anaerobacillus alkaliphilus sp. nov., a novel alkaliphilic and moderately halophilic bacterium.</title>
        <authorList>
            <person name="Borsodi A.K."/>
            <person name="Aszalos J.M."/>
            <person name="Bihari P."/>
            <person name="Nagy I."/>
            <person name="Schumann P."/>
            <person name="Sproer C."/>
            <person name="Kovacs A.L."/>
            <person name="Boka K."/>
            <person name="Dobosy P."/>
            <person name="Ovari M."/>
            <person name="Szili-Kovacs T."/>
            <person name="Toth E."/>
        </authorList>
    </citation>
    <scope>NUCLEOTIDE SEQUENCE [LARGE SCALE GENOMIC DNA]</scope>
    <source>
        <strain evidence="2 3">B16-10</strain>
    </source>
</reference>
<organism evidence="2 3">
    <name type="scientific">Anaerobacillus alkaliphilus</name>
    <dbReference type="NCBI Taxonomy" id="1548597"/>
    <lineage>
        <taxon>Bacteria</taxon>
        <taxon>Bacillati</taxon>
        <taxon>Bacillota</taxon>
        <taxon>Bacilli</taxon>
        <taxon>Bacillales</taxon>
        <taxon>Bacillaceae</taxon>
        <taxon>Anaerobacillus</taxon>
    </lineage>
</organism>
<gene>
    <name evidence="2" type="ORF">DS745_23175</name>
</gene>